<gene>
    <name evidence="8" type="ORF">LCGC14_1255930</name>
</gene>
<comment type="similarity">
    <text evidence="2">Belongs to the sodium:solute symporter (SSF) (TC 2.A.21) family.</text>
</comment>
<keyword evidence="6 7" id="KW-0472">Membrane</keyword>
<feature type="transmembrane region" description="Helical" evidence="7">
    <location>
        <begin position="236"/>
        <end position="261"/>
    </location>
</feature>
<dbReference type="InterPro" id="IPR038377">
    <property type="entry name" value="Na/Glc_symporter_sf"/>
</dbReference>
<evidence type="ECO:0000256" key="6">
    <source>
        <dbReference type="ARBA" id="ARBA00023136"/>
    </source>
</evidence>
<evidence type="ECO:0000256" key="1">
    <source>
        <dbReference type="ARBA" id="ARBA00004141"/>
    </source>
</evidence>
<feature type="transmembrane region" description="Helical" evidence="7">
    <location>
        <begin position="377"/>
        <end position="399"/>
    </location>
</feature>
<feature type="transmembrane region" description="Helical" evidence="7">
    <location>
        <begin position="546"/>
        <end position="567"/>
    </location>
</feature>
<keyword evidence="5 7" id="KW-1133">Transmembrane helix</keyword>
<feature type="transmembrane region" description="Helical" evidence="7">
    <location>
        <begin position="328"/>
        <end position="356"/>
    </location>
</feature>
<sequence>MLTHEEVKYVLPYQSVYYIIAVFGVIFLIFSVFWWKIIKKVPYNNTAEWFLSAGRNMKGGIVTASIVSTWTWAATIMVSSKMGYVHGISGPYWYAAGATIPILLFSVIAVYVKKLAPQVHTFPEFILSRYDKKTHWIMIIIGLLACTIVTTMVILGGALALNVLTGINIKIAVLVIPLAFCFYSSIAGLRGSIITDYIQIAIILVIVLGLSILFYYKYGDFGVRQMLENIPNRERLVTITALSGVMFGIINTIGNFGTVFLDQTYWQRAIAVNYKSAGSCFFTAGLAWFAIPVCIATVLGVGGLLLGINVSDSTMIAPLTAYNISGNIGGIAFLVMLFMAIISTGNSESVAVASIIANDIYRINIKPQATDKQILRVCRFTTCLFGIIVGILSFILFSIGIKVYFLYLAMGIFLGSAVFPIILGIMWKRISSFGAFWGTLLGLISGIIVWIIMASVQGEGSLIVAISKILPIAYANCTVVLVSGIVCLIDGYLLNNNHFDFSKIQLRISSFLQRHEVEEMKGLRPIVKHSYFKNINSYFKKDGRKIILWAIYISLAVEIIFPGIMYLSGFTFNGGFFSYWIIGTLVWLAFSTGYTILIPIIDFFQVDEPVELYYE</sequence>
<evidence type="ECO:0000256" key="5">
    <source>
        <dbReference type="ARBA" id="ARBA00022989"/>
    </source>
</evidence>
<evidence type="ECO:0000256" key="7">
    <source>
        <dbReference type="SAM" id="Phobius"/>
    </source>
</evidence>
<dbReference type="PANTHER" id="PTHR46154:SF4">
    <property type="entry name" value="UREA ACTIVE TRANSPORTER"/>
    <property type="match status" value="1"/>
</dbReference>
<reference evidence="8" key="1">
    <citation type="journal article" date="2015" name="Nature">
        <title>Complex archaea that bridge the gap between prokaryotes and eukaryotes.</title>
        <authorList>
            <person name="Spang A."/>
            <person name="Saw J.H."/>
            <person name="Jorgensen S.L."/>
            <person name="Zaremba-Niedzwiedzka K."/>
            <person name="Martijn J."/>
            <person name="Lind A.E."/>
            <person name="van Eijk R."/>
            <person name="Schleper C."/>
            <person name="Guy L."/>
            <person name="Ettema T.J."/>
        </authorList>
    </citation>
    <scope>NUCLEOTIDE SEQUENCE</scope>
</reference>
<feature type="transmembrane region" description="Helical" evidence="7">
    <location>
        <begin position="59"/>
        <end position="80"/>
    </location>
</feature>
<comment type="subcellular location">
    <subcellularLocation>
        <location evidence="1">Membrane</location>
        <topology evidence="1">Multi-pass membrane protein</topology>
    </subcellularLocation>
</comment>
<dbReference type="GO" id="GO:0015204">
    <property type="term" value="F:urea transmembrane transporter activity"/>
    <property type="evidence" value="ECO:0007669"/>
    <property type="project" value="InterPro"/>
</dbReference>
<feature type="transmembrane region" description="Helical" evidence="7">
    <location>
        <begin position="579"/>
        <end position="601"/>
    </location>
</feature>
<dbReference type="Gene3D" id="1.20.1730.10">
    <property type="entry name" value="Sodium/glucose cotransporter"/>
    <property type="match status" value="1"/>
</dbReference>
<dbReference type="PANTHER" id="PTHR46154">
    <property type="match status" value="1"/>
</dbReference>
<dbReference type="EMBL" id="LAZR01006922">
    <property type="protein sequence ID" value="KKM88716.1"/>
    <property type="molecule type" value="Genomic_DNA"/>
</dbReference>
<proteinExistence type="inferred from homology"/>
<feature type="transmembrane region" description="Helical" evidence="7">
    <location>
        <begin position="434"/>
        <end position="453"/>
    </location>
</feature>
<dbReference type="GO" id="GO:0005886">
    <property type="term" value="C:plasma membrane"/>
    <property type="evidence" value="ECO:0007669"/>
    <property type="project" value="TreeGrafter"/>
</dbReference>
<dbReference type="InterPro" id="IPR031155">
    <property type="entry name" value="DUR"/>
</dbReference>
<dbReference type="Pfam" id="PF00474">
    <property type="entry name" value="SSF"/>
    <property type="match status" value="1"/>
</dbReference>
<feature type="transmembrane region" description="Helical" evidence="7">
    <location>
        <begin position="136"/>
        <end position="161"/>
    </location>
</feature>
<feature type="transmembrane region" description="Helical" evidence="7">
    <location>
        <begin position="197"/>
        <end position="216"/>
    </location>
</feature>
<feature type="transmembrane region" description="Helical" evidence="7">
    <location>
        <begin position="405"/>
        <end position="427"/>
    </location>
</feature>
<dbReference type="PROSITE" id="PS50283">
    <property type="entry name" value="NA_SOLUT_SYMP_3"/>
    <property type="match status" value="1"/>
</dbReference>
<name>A0A0F9LNA0_9ZZZZ</name>
<keyword evidence="3" id="KW-0813">Transport</keyword>
<protein>
    <recommendedName>
        <fullName evidence="9">Sodium:solute symporter family protein</fullName>
    </recommendedName>
</protein>
<feature type="transmembrane region" description="Helical" evidence="7">
    <location>
        <begin position="16"/>
        <end position="38"/>
    </location>
</feature>
<evidence type="ECO:0000256" key="3">
    <source>
        <dbReference type="ARBA" id="ARBA00022448"/>
    </source>
</evidence>
<feature type="transmembrane region" description="Helical" evidence="7">
    <location>
        <begin position="92"/>
        <end position="112"/>
    </location>
</feature>
<accession>A0A0F9LNA0</accession>
<dbReference type="CDD" id="cd11476">
    <property type="entry name" value="SLC5sbd_DUR3"/>
    <property type="match status" value="1"/>
</dbReference>
<evidence type="ECO:0000313" key="8">
    <source>
        <dbReference type="EMBL" id="KKM88716.1"/>
    </source>
</evidence>
<comment type="caution">
    <text evidence="8">The sequence shown here is derived from an EMBL/GenBank/DDBJ whole genome shotgun (WGS) entry which is preliminary data.</text>
</comment>
<feature type="transmembrane region" description="Helical" evidence="7">
    <location>
        <begin position="473"/>
        <end position="494"/>
    </location>
</feature>
<dbReference type="AlphaFoldDB" id="A0A0F9LNA0"/>
<evidence type="ECO:0000256" key="4">
    <source>
        <dbReference type="ARBA" id="ARBA00022692"/>
    </source>
</evidence>
<feature type="transmembrane region" description="Helical" evidence="7">
    <location>
        <begin position="167"/>
        <end position="185"/>
    </location>
</feature>
<keyword evidence="4 7" id="KW-0812">Transmembrane</keyword>
<dbReference type="InterPro" id="IPR001734">
    <property type="entry name" value="Na/solute_symporter"/>
</dbReference>
<evidence type="ECO:0008006" key="9">
    <source>
        <dbReference type="Google" id="ProtNLM"/>
    </source>
</evidence>
<feature type="transmembrane region" description="Helical" evidence="7">
    <location>
        <begin position="281"/>
        <end position="308"/>
    </location>
</feature>
<organism evidence="8">
    <name type="scientific">marine sediment metagenome</name>
    <dbReference type="NCBI Taxonomy" id="412755"/>
    <lineage>
        <taxon>unclassified sequences</taxon>
        <taxon>metagenomes</taxon>
        <taxon>ecological metagenomes</taxon>
    </lineage>
</organism>
<evidence type="ECO:0000256" key="2">
    <source>
        <dbReference type="ARBA" id="ARBA00006434"/>
    </source>
</evidence>